<sequence>MSEFLDHLLQRAAKLGKTIALAEGSDPRVIEAADKLTRAKICKVVLIGSESKAREVCPDLKLEGVKFWDPAAGKNVDKYAAKLYELRKEKGMTEEVALRTIKGNNMFYACTALKCGDVDGVVGGAVFSSADVSRAAFQVIKAAPGIKSVSSCFVMIPPDGFEYSHAPAFIFADCAVIPYPTESQLADIVQAAYFSAKQIVEVEPKIAMLSFSSKGSAQHESVDKVRAAYALVKAAHPYIDVDGELQLDAAIVESVAEKKAPGSSVAGKANVLVFPNLDAGNIGYKLAQRFGGCMAVGPIMQGLALPVNDLSRGCSADDIVAVAAITALQCVK</sequence>
<dbReference type="Gene3D" id="3.40.50.10950">
    <property type="match status" value="1"/>
</dbReference>
<organism evidence="10 11">
    <name type="scientific">Candidatus Limadaptatus stercoripullorum</name>
    <dbReference type="NCBI Taxonomy" id="2840846"/>
    <lineage>
        <taxon>Bacteria</taxon>
        <taxon>Bacillati</taxon>
        <taxon>Bacillota</taxon>
        <taxon>Clostridia</taxon>
        <taxon>Eubacteriales</taxon>
        <taxon>Candidatus Limadaptatus</taxon>
    </lineage>
</organism>
<evidence type="ECO:0000256" key="4">
    <source>
        <dbReference type="ARBA" id="ARBA00012707"/>
    </source>
</evidence>
<dbReference type="EC" id="2.3.1.8" evidence="4"/>
<evidence type="ECO:0000313" key="10">
    <source>
        <dbReference type="EMBL" id="HIU98907.1"/>
    </source>
</evidence>
<dbReference type="AlphaFoldDB" id="A0A9D1NAE0"/>
<dbReference type="PANTHER" id="PTHR43356:SF3">
    <property type="entry name" value="PHOSPHATE ACETYLTRANSFERASE"/>
    <property type="match status" value="1"/>
</dbReference>
<reference evidence="10" key="1">
    <citation type="submission" date="2020-10" db="EMBL/GenBank/DDBJ databases">
        <authorList>
            <person name="Gilroy R."/>
        </authorList>
    </citation>
    <scope>NUCLEOTIDE SEQUENCE</scope>
    <source>
        <strain evidence="10">10406</strain>
    </source>
</reference>
<accession>A0A9D1NAE0</accession>
<name>A0A9D1NAE0_9FIRM</name>
<reference evidence="10" key="2">
    <citation type="journal article" date="2021" name="PeerJ">
        <title>Extensive microbial diversity within the chicken gut microbiome revealed by metagenomics and culture.</title>
        <authorList>
            <person name="Gilroy R."/>
            <person name="Ravi A."/>
            <person name="Getino M."/>
            <person name="Pursley I."/>
            <person name="Horton D.L."/>
            <person name="Alikhan N.F."/>
            <person name="Baker D."/>
            <person name="Gharbi K."/>
            <person name="Hall N."/>
            <person name="Watson M."/>
            <person name="Adriaenssens E.M."/>
            <person name="Foster-Nyarko E."/>
            <person name="Jarju S."/>
            <person name="Secka A."/>
            <person name="Antonio M."/>
            <person name="Oren A."/>
            <person name="Chaudhuri R.R."/>
            <person name="La Ragione R."/>
            <person name="Hildebrand F."/>
            <person name="Pallen M.J."/>
        </authorList>
    </citation>
    <scope>NUCLEOTIDE SEQUENCE</scope>
    <source>
        <strain evidence="10">10406</strain>
    </source>
</reference>
<evidence type="ECO:0000256" key="1">
    <source>
        <dbReference type="ARBA" id="ARBA00000705"/>
    </source>
</evidence>
<dbReference type="InterPro" id="IPR042113">
    <property type="entry name" value="P_AcTrfase_dom1"/>
</dbReference>
<feature type="domain" description="Phosphate acetyl/butaryl transferase" evidence="9">
    <location>
        <begin position="4"/>
        <end position="327"/>
    </location>
</feature>
<evidence type="ECO:0000256" key="5">
    <source>
        <dbReference type="ARBA" id="ARBA00021528"/>
    </source>
</evidence>
<evidence type="ECO:0000256" key="2">
    <source>
        <dbReference type="ARBA" id="ARBA00004989"/>
    </source>
</evidence>
<evidence type="ECO:0000256" key="3">
    <source>
        <dbReference type="ARBA" id="ARBA00005656"/>
    </source>
</evidence>
<evidence type="ECO:0000256" key="6">
    <source>
        <dbReference type="ARBA" id="ARBA00022679"/>
    </source>
</evidence>
<dbReference type="InterPro" id="IPR002505">
    <property type="entry name" value="PTA_PTB"/>
</dbReference>
<comment type="catalytic activity">
    <reaction evidence="1">
        <text>acetyl-CoA + phosphate = acetyl phosphate + CoA</text>
        <dbReference type="Rhea" id="RHEA:19521"/>
        <dbReference type="ChEBI" id="CHEBI:22191"/>
        <dbReference type="ChEBI" id="CHEBI:43474"/>
        <dbReference type="ChEBI" id="CHEBI:57287"/>
        <dbReference type="ChEBI" id="CHEBI:57288"/>
        <dbReference type="EC" id="2.3.1.8"/>
    </reaction>
</comment>
<dbReference type="PANTHER" id="PTHR43356">
    <property type="entry name" value="PHOSPHATE ACETYLTRANSFERASE"/>
    <property type="match status" value="1"/>
</dbReference>
<evidence type="ECO:0000313" key="11">
    <source>
        <dbReference type="Proteomes" id="UP000886857"/>
    </source>
</evidence>
<dbReference type="Proteomes" id="UP000886857">
    <property type="component" value="Unassembled WGS sequence"/>
</dbReference>
<gene>
    <name evidence="10" type="primary">pta</name>
    <name evidence="10" type="ORF">IAC73_03585</name>
</gene>
<dbReference type="NCBIfam" id="TIGR00651">
    <property type="entry name" value="pta"/>
    <property type="match status" value="1"/>
</dbReference>
<dbReference type="InterPro" id="IPR042112">
    <property type="entry name" value="P_AcTrfase_dom2"/>
</dbReference>
<protein>
    <recommendedName>
        <fullName evidence="5">Phosphate acetyltransferase</fullName>
        <ecNumber evidence="4">2.3.1.8</ecNumber>
    </recommendedName>
    <alternativeName>
        <fullName evidence="8">Phosphotransacetylase</fullName>
    </alternativeName>
</protein>
<dbReference type="InterPro" id="IPR012147">
    <property type="entry name" value="P_Ac_Bu_trans"/>
</dbReference>
<evidence type="ECO:0000256" key="7">
    <source>
        <dbReference type="ARBA" id="ARBA00023315"/>
    </source>
</evidence>
<evidence type="ECO:0000259" key="9">
    <source>
        <dbReference type="Pfam" id="PF01515"/>
    </source>
</evidence>
<comment type="similarity">
    <text evidence="3">Belongs to the phosphate acetyltransferase and butyryltransferase family.</text>
</comment>
<dbReference type="NCBIfam" id="NF007233">
    <property type="entry name" value="PRK09653.1"/>
    <property type="match status" value="1"/>
</dbReference>
<dbReference type="EMBL" id="DVOE01000053">
    <property type="protein sequence ID" value="HIU98907.1"/>
    <property type="molecule type" value="Genomic_DNA"/>
</dbReference>
<dbReference type="SUPFAM" id="SSF53659">
    <property type="entry name" value="Isocitrate/Isopropylmalate dehydrogenase-like"/>
    <property type="match status" value="1"/>
</dbReference>
<dbReference type="InterPro" id="IPR004614">
    <property type="entry name" value="P_AcTrfase"/>
</dbReference>
<dbReference type="Gene3D" id="3.40.50.10750">
    <property type="entry name" value="Isocitrate/Isopropylmalate dehydrogenase-like"/>
    <property type="match status" value="1"/>
</dbReference>
<comment type="caution">
    <text evidence="10">The sequence shown here is derived from an EMBL/GenBank/DDBJ whole genome shotgun (WGS) entry which is preliminary data.</text>
</comment>
<comment type="pathway">
    <text evidence="2">Metabolic intermediate biosynthesis; acetyl-CoA biosynthesis; acetyl-CoA from acetate: step 2/2.</text>
</comment>
<dbReference type="PIRSF" id="PIRSF000428">
    <property type="entry name" value="P_Ac_trans"/>
    <property type="match status" value="1"/>
</dbReference>
<keyword evidence="6 10" id="KW-0808">Transferase</keyword>
<dbReference type="GO" id="GO:0008959">
    <property type="term" value="F:phosphate acetyltransferase activity"/>
    <property type="evidence" value="ECO:0007669"/>
    <property type="project" value="UniProtKB-EC"/>
</dbReference>
<keyword evidence="7 10" id="KW-0012">Acyltransferase</keyword>
<evidence type="ECO:0000256" key="8">
    <source>
        <dbReference type="ARBA" id="ARBA00031108"/>
    </source>
</evidence>
<dbReference type="InterPro" id="IPR050500">
    <property type="entry name" value="Phos_Acetyltrans/Butyryltrans"/>
</dbReference>
<dbReference type="Pfam" id="PF01515">
    <property type="entry name" value="PTA_PTB"/>
    <property type="match status" value="1"/>
</dbReference>
<proteinExistence type="inferred from homology"/>